<dbReference type="AlphaFoldDB" id="A0A4P7NCY5"/>
<feature type="transmembrane region" description="Helical" evidence="8">
    <location>
        <begin position="584"/>
        <end position="605"/>
    </location>
</feature>
<keyword evidence="4" id="KW-0547">Nucleotide-binding</keyword>
<feature type="transmembrane region" description="Helical" evidence="8">
    <location>
        <begin position="465"/>
        <end position="486"/>
    </location>
</feature>
<evidence type="ECO:0000256" key="6">
    <source>
        <dbReference type="ARBA" id="ARBA00022989"/>
    </source>
</evidence>
<dbReference type="Gene3D" id="3.40.50.300">
    <property type="entry name" value="P-loop containing nucleotide triphosphate hydrolases"/>
    <property type="match status" value="3"/>
</dbReference>
<evidence type="ECO:0008006" key="13">
    <source>
        <dbReference type="Google" id="ProtNLM"/>
    </source>
</evidence>
<keyword evidence="2" id="KW-0813">Transport</keyword>
<keyword evidence="3 8" id="KW-0812">Transmembrane</keyword>
<dbReference type="Pfam" id="PF00005">
    <property type="entry name" value="ABC_tran"/>
    <property type="match status" value="2"/>
</dbReference>
<dbReference type="EMBL" id="CP034206">
    <property type="protein sequence ID" value="QBZ59891.1"/>
    <property type="molecule type" value="Genomic_DNA"/>
</dbReference>
<reference evidence="11 12" key="1">
    <citation type="journal article" date="2019" name="Mol. Biol. Evol.">
        <title>Blast fungal genomes show frequent chromosomal changes, gene gains and losses, and effector gene turnover.</title>
        <authorList>
            <person name="Gomez Luciano L.B."/>
            <person name="Jason Tsai I."/>
            <person name="Chuma I."/>
            <person name="Tosa Y."/>
            <person name="Chen Y.H."/>
            <person name="Li J.Y."/>
            <person name="Li M.Y."/>
            <person name="Jade Lu M.Y."/>
            <person name="Nakayashiki H."/>
            <person name="Li W.H."/>
        </authorList>
    </citation>
    <scope>NUCLEOTIDE SEQUENCE [LARGE SCALE GENOMIC DNA]</scope>
    <source>
        <strain evidence="11">MZ5-1-6</strain>
    </source>
</reference>
<keyword evidence="5" id="KW-0067">ATP-binding</keyword>
<organism evidence="11 12">
    <name type="scientific">Pyricularia oryzae</name>
    <name type="common">Rice blast fungus</name>
    <name type="synonym">Magnaporthe oryzae</name>
    <dbReference type="NCBI Taxonomy" id="318829"/>
    <lineage>
        <taxon>Eukaryota</taxon>
        <taxon>Fungi</taxon>
        <taxon>Dikarya</taxon>
        <taxon>Ascomycota</taxon>
        <taxon>Pezizomycotina</taxon>
        <taxon>Sordariomycetes</taxon>
        <taxon>Sordariomycetidae</taxon>
        <taxon>Magnaporthales</taxon>
        <taxon>Pyriculariaceae</taxon>
        <taxon>Pyricularia</taxon>
    </lineage>
</organism>
<dbReference type="GO" id="GO:0016020">
    <property type="term" value="C:membrane"/>
    <property type="evidence" value="ECO:0007669"/>
    <property type="project" value="UniProtKB-SubCell"/>
</dbReference>
<evidence type="ECO:0000256" key="8">
    <source>
        <dbReference type="SAM" id="Phobius"/>
    </source>
</evidence>
<dbReference type="SMART" id="SM00382">
    <property type="entry name" value="AAA"/>
    <property type="match status" value="2"/>
</dbReference>
<feature type="domain" description="ABC transmembrane type-1" evidence="10">
    <location>
        <begin position="393"/>
        <end position="609"/>
    </location>
</feature>
<dbReference type="Proteomes" id="UP000294847">
    <property type="component" value="Chromosome 3"/>
</dbReference>
<dbReference type="PROSITE" id="PS50893">
    <property type="entry name" value="ABC_TRANSPORTER_2"/>
    <property type="match status" value="2"/>
</dbReference>
<dbReference type="InterPro" id="IPR011527">
    <property type="entry name" value="ABC1_TM_dom"/>
</dbReference>
<dbReference type="PROSITE" id="PS50929">
    <property type="entry name" value="ABC_TM1F"/>
    <property type="match status" value="1"/>
</dbReference>
<feature type="transmembrane region" description="Helical" evidence="8">
    <location>
        <begin position="392"/>
        <end position="415"/>
    </location>
</feature>
<dbReference type="InterPro" id="IPR003593">
    <property type="entry name" value="AAA+_ATPase"/>
</dbReference>
<dbReference type="PANTHER" id="PTHR24223:SF464">
    <property type="entry name" value="ABC-TYPE TRANSPORTER CICA"/>
    <property type="match status" value="1"/>
</dbReference>
<dbReference type="InterPro" id="IPR050173">
    <property type="entry name" value="ABC_transporter_C-like"/>
</dbReference>
<dbReference type="Pfam" id="PF00664">
    <property type="entry name" value="ABC_membrane"/>
    <property type="match status" value="1"/>
</dbReference>
<evidence type="ECO:0000313" key="12">
    <source>
        <dbReference type="Proteomes" id="UP000294847"/>
    </source>
</evidence>
<dbReference type="GO" id="GO:0005524">
    <property type="term" value="F:ATP binding"/>
    <property type="evidence" value="ECO:0007669"/>
    <property type="project" value="UniProtKB-KW"/>
</dbReference>
<evidence type="ECO:0000256" key="2">
    <source>
        <dbReference type="ARBA" id="ARBA00022448"/>
    </source>
</evidence>
<gene>
    <name evidence="11" type="ORF">PoMZ_04857</name>
</gene>
<keyword evidence="6 8" id="KW-1133">Transmembrane helix</keyword>
<evidence type="ECO:0000313" key="11">
    <source>
        <dbReference type="EMBL" id="QBZ59891.1"/>
    </source>
</evidence>
<proteinExistence type="predicted"/>
<dbReference type="Gene3D" id="1.20.1560.10">
    <property type="entry name" value="ABC transporter type 1, transmembrane domain"/>
    <property type="match status" value="1"/>
</dbReference>
<keyword evidence="7 8" id="KW-0472">Membrane</keyword>
<dbReference type="PROSITE" id="PS00211">
    <property type="entry name" value="ABC_TRANSPORTER_1"/>
    <property type="match status" value="1"/>
</dbReference>
<dbReference type="InterPro" id="IPR017871">
    <property type="entry name" value="ABC_transporter-like_CS"/>
</dbReference>
<feature type="transmembrane region" description="Helical" evidence="8">
    <location>
        <begin position="338"/>
        <end position="357"/>
    </location>
</feature>
<dbReference type="PANTHER" id="PTHR24223">
    <property type="entry name" value="ATP-BINDING CASSETTE SUB-FAMILY C"/>
    <property type="match status" value="1"/>
</dbReference>
<dbReference type="SUPFAM" id="SSF52540">
    <property type="entry name" value="P-loop containing nucleoside triphosphate hydrolases"/>
    <property type="match status" value="2"/>
</dbReference>
<protein>
    <recommendedName>
        <fullName evidence="13">P-loop containing nucleoside triphosphate hydrolase protein</fullName>
    </recommendedName>
</protein>
<evidence type="ECO:0000259" key="9">
    <source>
        <dbReference type="PROSITE" id="PS50893"/>
    </source>
</evidence>
<dbReference type="SUPFAM" id="SSF90123">
    <property type="entry name" value="ABC transporter transmembrane region"/>
    <property type="match status" value="1"/>
</dbReference>
<dbReference type="GO" id="GO:0140359">
    <property type="term" value="F:ABC-type transporter activity"/>
    <property type="evidence" value="ECO:0007669"/>
    <property type="project" value="InterPro"/>
</dbReference>
<evidence type="ECO:0000256" key="4">
    <source>
        <dbReference type="ARBA" id="ARBA00022741"/>
    </source>
</evidence>
<dbReference type="InterPro" id="IPR036640">
    <property type="entry name" value="ABC1_TM_sf"/>
</dbReference>
<feature type="domain" description="ABC transporter" evidence="9">
    <location>
        <begin position="64"/>
        <end position="302"/>
    </location>
</feature>
<evidence type="ECO:0000256" key="3">
    <source>
        <dbReference type="ARBA" id="ARBA00022692"/>
    </source>
</evidence>
<comment type="subcellular location">
    <subcellularLocation>
        <location evidence="1">Membrane</location>
    </subcellularLocation>
</comment>
<evidence type="ECO:0000256" key="7">
    <source>
        <dbReference type="ARBA" id="ARBA00023136"/>
    </source>
</evidence>
<accession>A0A4P7NCY5</accession>
<evidence type="ECO:0000256" key="1">
    <source>
        <dbReference type="ARBA" id="ARBA00004370"/>
    </source>
</evidence>
<feature type="domain" description="ABC transporter" evidence="9">
    <location>
        <begin position="646"/>
        <end position="834"/>
    </location>
</feature>
<sequence>MRSLNLLHITKSAVRAKSMALPIFSSMAAFVVFSRVESDLQPPAVFSSLALFNSLARRRMQLFLLAEDAPPRPESLPDLEDAAQVDASVTWKRRSVYFVVAFTLLSVHRARRRAGAVGNGKSSLLSALAGEMRQISGTLVLGTKTPYSPQTLWLQHASDGENMTLFGRGDEQRYRQLVKCTEVAERVATLSGEQKARIGLVRALYSDAAVLLLDDPLSAVDAHVGEHIFLRPSAGGSRELHILSRCVRIFWMVDGRTAACGRLAELVRVNAAFAEFLGQAGEKGRMPVVVKESQDVQESAPVAPKDKTAPKLMQDDIKAVNSVPWPVYMAWMRSSVSLLNMILVIALLCAFRAANYLTSLSLAWGVSDMQGLTTEQYVRITLVRDNHWFGCWAGSCTSLSLACFSVAACVVGIRASHSLSNAGMWQVFRTPMFFFETTPLGRILYRFTKDVDTMDNNLTGSLRQYLFFAIALVIVSVVLISTVAYYRRSARELKRHHAVLGGAVLASFSESLGGAARIRAFGREQHYTDRLKSTLDATNAAYILSLPAHRWLPPRLDNLGNAFSLTTDVLVVTSAFSVDPAITGLFLSYSLTLVGIIQITVRYLADVDSAMSSTERLHQHATSLPGEASLEARAVTRPSWPEIGELSFDSVSVRYRPDLPLALEELSLHVPGGKRMAIVGRTGAGKSTILPTLSRLTEPTAGRILLDDDELNSALYRALLAPALTLDTAVAEDGASLSVGQRQLLALARALLRTEARVVLVDEATSAVDGATDRRVQGVLMGLRGKTMVAIAHRLRTVLAYERVCVVDSRRVVELGAPRELWEVEGLFRRMYDLASITKDDFGAFSFFLRRRRR</sequence>
<dbReference type="InterPro" id="IPR003439">
    <property type="entry name" value="ABC_transporter-like_ATP-bd"/>
</dbReference>
<evidence type="ECO:0000256" key="5">
    <source>
        <dbReference type="ARBA" id="ARBA00022840"/>
    </source>
</evidence>
<name>A0A4P7NCY5_PYROR</name>
<dbReference type="InterPro" id="IPR027417">
    <property type="entry name" value="P-loop_NTPase"/>
</dbReference>
<evidence type="ECO:0000259" key="10">
    <source>
        <dbReference type="PROSITE" id="PS50929"/>
    </source>
</evidence>
<dbReference type="GO" id="GO:0016887">
    <property type="term" value="F:ATP hydrolysis activity"/>
    <property type="evidence" value="ECO:0007669"/>
    <property type="project" value="InterPro"/>
</dbReference>